<evidence type="ECO:0000313" key="4">
    <source>
        <dbReference type="Proteomes" id="UP000887458"/>
    </source>
</evidence>
<keyword evidence="2" id="KW-0472">Membrane</keyword>
<name>A0ABQ8JCA1_DERPT</name>
<reference evidence="3 4" key="1">
    <citation type="journal article" date="2018" name="J. Allergy Clin. Immunol.">
        <title>High-quality assembly of Dermatophagoides pteronyssinus genome and transcriptome reveals a wide range of novel allergens.</title>
        <authorList>
            <person name="Liu X.Y."/>
            <person name="Yang K.Y."/>
            <person name="Wang M.Q."/>
            <person name="Kwok J.S."/>
            <person name="Zeng X."/>
            <person name="Yang Z."/>
            <person name="Xiao X.J."/>
            <person name="Lau C.P."/>
            <person name="Li Y."/>
            <person name="Huang Z.M."/>
            <person name="Ba J.G."/>
            <person name="Yim A.K."/>
            <person name="Ouyang C.Y."/>
            <person name="Ngai S.M."/>
            <person name="Chan T.F."/>
            <person name="Leung E.L."/>
            <person name="Liu L."/>
            <person name="Liu Z.G."/>
            <person name="Tsui S.K."/>
        </authorList>
    </citation>
    <scope>NUCLEOTIDE SEQUENCE [LARGE SCALE GENOMIC DNA]</scope>
    <source>
        <strain evidence="3">Derp</strain>
    </source>
</reference>
<protein>
    <submittedName>
        <fullName evidence="3">Uncharacterized protein</fullName>
    </submittedName>
</protein>
<reference evidence="3 4" key="2">
    <citation type="journal article" date="2022" name="Mol. Biol. Evol.">
        <title>Comparative Genomics Reveals Insights into the Divergent Evolution of Astigmatic Mites and Household Pest Adaptations.</title>
        <authorList>
            <person name="Xiong Q."/>
            <person name="Wan A.T."/>
            <person name="Liu X."/>
            <person name="Fung C.S."/>
            <person name="Xiao X."/>
            <person name="Malainual N."/>
            <person name="Hou J."/>
            <person name="Wang L."/>
            <person name="Wang M."/>
            <person name="Yang K.Y."/>
            <person name="Cui Y."/>
            <person name="Leung E.L."/>
            <person name="Nong W."/>
            <person name="Shin S.K."/>
            <person name="Au S.W."/>
            <person name="Jeong K.Y."/>
            <person name="Chew F.T."/>
            <person name="Hui J.H."/>
            <person name="Leung T.F."/>
            <person name="Tungtrongchitr A."/>
            <person name="Zhong N."/>
            <person name="Liu Z."/>
            <person name="Tsui S.K."/>
        </authorList>
    </citation>
    <scope>NUCLEOTIDE SEQUENCE [LARGE SCALE GENOMIC DNA]</scope>
    <source>
        <strain evidence="3">Derp</strain>
    </source>
</reference>
<dbReference type="Proteomes" id="UP000887458">
    <property type="component" value="Unassembled WGS sequence"/>
</dbReference>
<organism evidence="3 4">
    <name type="scientific">Dermatophagoides pteronyssinus</name>
    <name type="common">European house dust mite</name>
    <dbReference type="NCBI Taxonomy" id="6956"/>
    <lineage>
        <taxon>Eukaryota</taxon>
        <taxon>Metazoa</taxon>
        <taxon>Ecdysozoa</taxon>
        <taxon>Arthropoda</taxon>
        <taxon>Chelicerata</taxon>
        <taxon>Arachnida</taxon>
        <taxon>Acari</taxon>
        <taxon>Acariformes</taxon>
        <taxon>Sarcoptiformes</taxon>
        <taxon>Astigmata</taxon>
        <taxon>Psoroptidia</taxon>
        <taxon>Analgoidea</taxon>
        <taxon>Pyroglyphidae</taxon>
        <taxon>Dermatophagoidinae</taxon>
        <taxon>Dermatophagoides</taxon>
    </lineage>
</organism>
<dbReference type="EMBL" id="NJHN03000052">
    <property type="protein sequence ID" value="KAH9420245.1"/>
    <property type="molecule type" value="Genomic_DNA"/>
</dbReference>
<feature type="region of interest" description="Disordered" evidence="1">
    <location>
        <begin position="167"/>
        <end position="187"/>
    </location>
</feature>
<sequence length="187" mass="21373">MIRSIIISPHSLVILIAIIILSLITIIQCHRIENFLNYRMERSSNALKFIPRSSNIDDNNDDDDDDPFRLDRNIAIACTNRYNCERTCMQAKSAKQTTKASLMDALTHSIGESTMTDAHKLGIQFGRHKSCDKCSLIYSNCMDDWYRIARRQLFHYRSQDGSMPMTNANDNSILLPSSSSHKVSNRL</sequence>
<gene>
    <name evidence="3" type="ORF">DERP_014760</name>
</gene>
<keyword evidence="2" id="KW-1133">Transmembrane helix</keyword>
<evidence type="ECO:0000256" key="1">
    <source>
        <dbReference type="SAM" id="MobiDB-lite"/>
    </source>
</evidence>
<comment type="caution">
    <text evidence="3">The sequence shown here is derived from an EMBL/GenBank/DDBJ whole genome shotgun (WGS) entry which is preliminary data.</text>
</comment>
<accession>A0ABQ8JCA1</accession>
<evidence type="ECO:0000313" key="3">
    <source>
        <dbReference type="EMBL" id="KAH9420245.1"/>
    </source>
</evidence>
<feature type="transmembrane region" description="Helical" evidence="2">
    <location>
        <begin position="12"/>
        <end position="32"/>
    </location>
</feature>
<keyword evidence="4" id="KW-1185">Reference proteome</keyword>
<evidence type="ECO:0000256" key="2">
    <source>
        <dbReference type="SAM" id="Phobius"/>
    </source>
</evidence>
<keyword evidence="2" id="KW-0812">Transmembrane</keyword>
<proteinExistence type="predicted"/>